<feature type="compositionally biased region" description="Acidic residues" evidence="1">
    <location>
        <begin position="205"/>
        <end position="215"/>
    </location>
</feature>
<proteinExistence type="predicted"/>
<evidence type="ECO:0000256" key="1">
    <source>
        <dbReference type="SAM" id="MobiDB-lite"/>
    </source>
</evidence>
<sequence length="458" mass="51551">MNDRILPVRSGTVPILSSLAVELVETIDDPDRSYEHVWDVIKRMACEMRDRQSLILVDKEADALVHEDEMADGSMFQLLHTIHPRVLRAVCMGTVALEFHDRMSDLWAHVQDEHGPGAYAVGIAIEDRHGKFLTPNEIRDLIGVLKSYVAGIEAWVAKAEVDAYGESQLSDQQVSDLEFAMEIDNVYLRTGTATPTPEMQAAIASEDEEDGEPTETDTVPETVEEESQEMHCPRFASGGQRGVVADDEPQIQSPLIVGNSNDLQNRKQDYRPNVRRLHNAAHIYSLLMSSIKYMGLDPLEVFVPFTKAWEVHQINQGEVLGTIVGSSLVPMAGLNVYRPGGKHEKRPPTQAVLERTRREVNRREWFLDNMRQTCAKSEKGQLREIDEKIFSVTNEGFETRSSDAELSRDSFSAAILESEKALKEKQTELQEAKTLLDLEKAWNKKASSLEDELFGDDF</sequence>
<comment type="caution">
    <text evidence="2">The sequence shown here is derived from an EMBL/GenBank/DDBJ whole genome shotgun (WGS) entry which is preliminary data.</text>
</comment>
<reference evidence="2 3" key="1">
    <citation type="submission" date="2023-01" db="EMBL/GenBank/DDBJ databases">
        <title>Analysis of 21 Apiospora genomes using comparative genomics revels a genus with tremendous synthesis potential of carbohydrate active enzymes and secondary metabolites.</title>
        <authorList>
            <person name="Sorensen T."/>
        </authorList>
    </citation>
    <scope>NUCLEOTIDE SEQUENCE [LARGE SCALE GENOMIC DNA]</scope>
    <source>
        <strain evidence="2 3">CBS 24483</strain>
    </source>
</reference>
<name>A0ABR1Q201_9PEZI</name>
<gene>
    <name evidence="2" type="ORF">PG986_013068</name>
</gene>
<organism evidence="2 3">
    <name type="scientific">Apiospora aurea</name>
    <dbReference type="NCBI Taxonomy" id="335848"/>
    <lineage>
        <taxon>Eukaryota</taxon>
        <taxon>Fungi</taxon>
        <taxon>Dikarya</taxon>
        <taxon>Ascomycota</taxon>
        <taxon>Pezizomycotina</taxon>
        <taxon>Sordariomycetes</taxon>
        <taxon>Xylariomycetidae</taxon>
        <taxon>Amphisphaeriales</taxon>
        <taxon>Apiosporaceae</taxon>
        <taxon>Apiospora</taxon>
    </lineage>
</organism>
<accession>A0ABR1Q201</accession>
<evidence type="ECO:0000313" key="2">
    <source>
        <dbReference type="EMBL" id="KAK7943955.1"/>
    </source>
</evidence>
<protein>
    <submittedName>
        <fullName evidence="2">Uncharacterized protein</fullName>
    </submittedName>
</protein>
<feature type="region of interest" description="Disordered" evidence="1">
    <location>
        <begin position="204"/>
        <end position="229"/>
    </location>
</feature>
<keyword evidence="3" id="KW-1185">Reference proteome</keyword>
<evidence type="ECO:0000313" key="3">
    <source>
        <dbReference type="Proteomes" id="UP001391051"/>
    </source>
</evidence>
<dbReference type="GeneID" id="92082352"/>
<dbReference type="Proteomes" id="UP001391051">
    <property type="component" value="Unassembled WGS sequence"/>
</dbReference>
<dbReference type="EMBL" id="JAQQWE010000008">
    <property type="protein sequence ID" value="KAK7943955.1"/>
    <property type="molecule type" value="Genomic_DNA"/>
</dbReference>
<dbReference type="RefSeq" id="XP_066695986.1">
    <property type="nucleotide sequence ID" value="XM_066849290.1"/>
</dbReference>